<dbReference type="InterPro" id="IPR012659">
    <property type="entry name" value="CHP02444"/>
</dbReference>
<evidence type="ECO:0008006" key="3">
    <source>
        <dbReference type="Google" id="ProtNLM"/>
    </source>
</evidence>
<reference evidence="1 2" key="1">
    <citation type="journal article" date="2015" name="Int. J. Syst. Evol. Microbiol.">
        <title>Erythrobacter atlanticus sp. nov., a bacterium from ocean sediment able to degrade polycyclic aromatic hydrocarbons.</title>
        <authorList>
            <person name="Zhuang L."/>
            <person name="Liu Y."/>
            <person name="Wang L."/>
            <person name="Wang W."/>
            <person name="Shao Z."/>
        </authorList>
    </citation>
    <scope>NUCLEOTIDE SEQUENCE [LARGE SCALE GENOMIC DNA]</scope>
    <source>
        <strain evidence="2">s21-N3</strain>
    </source>
</reference>
<reference evidence="2" key="2">
    <citation type="submission" date="2015-04" db="EMBL/GenBank/DDBJ databases">
        <title>The complete genome sequence of Erythrobacter sp. s21-N3.</title>
        <authorList>
            <person name="Zhuang L."/>
            <person name="Liu Y."/>
            <person name="Shao Z."/>
        </authorList>
    </citation>
    <scope>NUCLEOTIDE SEQUENCE [LARGE SCALE GENOMIC DNA]</scope>
    <source>
        <strain evidence="2">s21-N3</strain>
    </source>
</reference>
<dbReference type="NCBIfam" id="TIGR02444">
    <property type="entry name" value="TIGR02444 family protein"/>
    <property type="match status" value="1"/>
</dbReference>
<gene>
    <name evidence="1" type="ORF">CP97_14080</name>
</gene>
<accession>A0A0H4W0A9</accession>
<organism evidence="1 2">
    <name type="scientific">Aurantiacibacter atlanticus</name>
    <dbReference type="NCBI Taxonomy" id="1648404"/>
    <lineage>
        <taxon>Bacteria</taxon>
        <taxon>Pseudomonadati</taxon>
        <taxon>Pseudomonadota</taxon>
        <taxon>Alphaproteobacteria</taxon>
        <taxon>Sphingomonadales</taxon>
        <taxon>Erythrobacteraceae</taxon>
        <taxon>Aurantiacibacter</taxon>
    </lineage>
</organism>
<keyword evidence="2" id="KW-1185">Reference proteome</keyword>
<dbReference type="Pfam" id="PF09523">
    <property type="entry name" value="DUF2390"/>
    <property type="match status" value="1"/>
</dbReference>
<dbReference type="STRING" id="1648404.CP97_14080"/>
<sequence length="147" mass="16493">MATSCITLQDSFGFDVNILLLCFWMAESRRSALEAKDIQALALGAGDANDRLVRPLRRIRRWFKDWEQGAISAKLEASAYQALKVAELQAERVSQSCLVAGLTTDRLHRALTTETAARSSLQNYREVMEASERSEVELNDLIAKVLF</sequence>
<evidence type="ECO:0000313" key="1">
    <source>
        <dbReference type="EMBL" id="AKQ42918.2"/>
    </source>
</evidence>
<dbReference type="Proteomes" id="UP000059113">
    <property type="component" value="Chromosome"/>
</dbReference>
<proteinExistence type="predicted"/>
<evidence type="ECO:0000313" key="2">
    <source>
        <dbReference type="Proteomes" id="UP000059113"/>
    </source>
</evidence>
<dbReference type="EMBL" id="CP011310">
    <property type="protein sequence ID" value="AKQ42918.2"/>
    <property type="molecule type" value="Genomic_DNA"/>
</dbReference>
<name>A0A0H4W0A9_9SPHN</name>
<dbReference type="AlphaFoldDB" id="A0A0H4W0A9"/>
<dbReference type="KEGG" id="ery:CP97_14080"/>
<protein>
    <recommendedName>
        <fullName evidence="3">TIGR02444 family protein</fullName>
    </recommendedName>
</protein>